<evidence type="ECO:0000313" key="3">
    <source>
        <dbReference type="Proteomes" id="UP000054560"/>
    </source>
</evidence>
<evidence type="ECO:0000313" key="2">
    <source>
        <dbReference type="EMBL" id="KNC81682.1"/>
    </source>
</evidence>
<dbReference type="RefSeq" id="XP_014155584.1">
    <property type="nucleotide sequence ID" value="XM_014300109.1"/>
</dbReference>
<dbReference type="EMBL" id="KQ242008">
    <property type="protein sequence ID" value="KNC81682.1"/>
    <property type="molecule type" value="Genomic_DNA"/>
</dbReference>
<keyword evidence="1" id="KW-0175">Coiled coil</keyword>
<feature type="coiled-coil region" evidence="1">
    <location>
        <begin position="131"/>
        <end position="195"/>
    </location>
</feature>
<protein>
    <submittedName>
        <fullName evidence="2">Uncharacterized protein</fullName>
    </submittedName>
</protein>
<proteinExistence type="predicted"/>
<dbReference type="Proteomes" id="UP000054560">
    <property type="component" value="Unassembled WGS sequence"/>
</dbReference>
<accession>A0A0L0FXY6</accession>
<organism evidence="2 3">
    <name type="scientific">Sphaeroforma arctica JP610</name>
    <dbReference type="NCBI Taxonomy" id="667725"/>
    <lineage>
        <taxon>Eukaryota</taxon>
        <taxon>Ichthyosporea</taxon>
        <taxon>Ichthyophonida</taxon>
        <taxon>Sphaeroforma</taxon>
    </lineage>
</organism>
<reference evidence="2 3" key="1">
    <citation type="submission" date="2011-02" db="EMBL/GenBank/DDBJ databases">
        <title>The Genome Sequence of Sphaeroforma arctica JP610.</title>
        <authorList>
            <consortium name="The Broad Institute Genome Sequencing Platform"/>
            <person name="Russ C."/>
            <person name="Cuomo C."/>
            <person name="Young S.K."/>
            <person name="Zeng Q."/>
            <person name="Gargeya S."/>
            <person name="Alvarado L."/>
            <person name="Berlin A."/>
            <person name="Chapman S.B."/>
            <person name="Chen Z."/>
            <person name="Freedman E."/>
            <person name="Gellesch M."/>
            <person name="Goldberg J."/>
            <person name="Griggs A."/>
            <person name="Gujja S."/>
            <person name="Heilman E."/>
            <person name="Heiman D."/>
            <person name="Howarth C."/>
            <person name="Mehta T."/>
            <person name="Neiman D."/>
            <person name="Pearson M."/>
            <person name="Roberts A."/>
            <person name="Saif S."/>
            <person name="Shea T."/>
            <person name="Shenoy N."/>
            <person name="Sisk P."/>
            <person name="Stolte C."/>
            <person name="Sykes S."/>
            <person name="White J."/>
            <person name="Yandava C."/>
            <person name="Burger G."/>
            <person name="Gray M.W."/>
            <person name="Holland P.W.H."/>
            <person name="King N."/>
            <person name="Lang F.B.F."/>
            <person name="Roger A.J."/>
            <person name="Ruiz-Trillo I."/>
            <person name="Haas B."/>
            <person name="Nusbaum C."/>
            <person name="Birren B."/>
        </authorList>
    </citation>
    <scope>NUCLEOTIDE SEQUENCE [LARGE SCALE GENOMIC DNA]</scope>
    <source>
        <strain evidence="2 3">JP610</strain>
    </source>
</reference>
<sequence>MSIDIFFFCSRGLCHSPLAPISTKAIDTDQLSRLPSFDLGSINSTLPAHHNPGIQAKQPTNSLATLPSLPGLPGLSPPHASTYTSAAPAHTLPTYDDTAAMPMDTDMSSDLPGVSDPVAPVSEPVVAEAAVEIDEEKVAACEKELSTLTEKRVSLLQGVQTQINPMLKKRFQSQLTACEKSLEEVQARLDRLKRGED</sequence>
<evidence type="ECO:0000256" key="1">
    <source>
        <dbReference type="SAM" id="Coils"/>
    </source>
</evidence>
<dbReference type="AlphaFoldDB" id="A0A0L0FXY6"/>
<dbReference type="GeneID" id="25906516"/>
<keyword evidence="3" id="KW-1185">Reference proteome</keyword>
<gene>
    <name evidence="2" type="ORF">SARC_06012</name>
</gene>
<name>A0A0L0FXY6_9EUKA</name>